<feature type="region of interest" description="Disordered" evidence="1">
    <location>
        <begin position="393"/>
        <end position="425"/>
    </location>
</feature>
<keyword evidence="2" id="KW-0472">Membrane</keyword>
<keyword evidence="3" id="KW-0732">Signal</keyword>
<feature type="chain" id="PRO_5045415670" description="Gram-positive cocci surface proteins LPxTG domain-containing protein" evidence="3">
    <location>
        <begin position="25"/>
        <end position="468"/>
    </location>
</feature>
<keyword evidence="2" id="KW-1133">Transmembrane helix</keyword>
<feature type="compositionally biased region" description="Gly residues" evidence="1">
    <location>
        <begin position="215"/>
        <end position="249"/>
    </location>
</feature>
<dbReference type="RefSeq" id="WP_345492343.1">
    <property type="nucleotide sequence ID" value="NZ_BAAAWU010000001.1"/>
</dbReference>
<gene>
    <name evidence="4" type="ORF">ACFFTP_00055</name>
</gene>
<feature type="region of interest" description="Disordered" evidence="1">
    <location>
        <begin position="174"/>
        <end position="251"/>
    </location>
</feature>
<keyword evidence="5" id="KW-1185">Reference proteome</keyword>
<protein>
    <recommendedName>
        <fullName evidence="6">Gram-positive cocci surface proteins LPxTG domain-containing protein</fullName>
    </recommendedName>
</protein>
<reference evidence="4 5" key="1">
    <citation type="submission" date="2024-09" db="EMBL/GenBank/DDBJ databases">
        <authorList>
            <person name="Sun Q."/>
            <person name="Mori K."/>
        </authorList>
    </citation>
    <scope>NUCLEOTIDE SEQUENCE [LARGE SCALE GENOMIC DNA]</scope>
    <source>
        <strain evidence="4 5">JCM 4414</strain>
    </source>
</reference>
<feature type="transmembrane region" description="Helical" evidence="2">
    <location>
        <begin position="439"/>
        <end position="460"/>
    </location>
</feature>
<organism evidence="4 5">
    <name type="scientific">Streptomyces roseoviridis</name>
    <dbReference type="NCBI Taxonomy" id="67361"/>
    <lineage>
        <taxon>Bacteria</taxon>
        <taxon>Bacillati</taxon>
        <taxon>Actinomycetota</taxon>
        <taxon>Actinomycetes</taxon>
        <taxon>Kitasatosporales</taxon>
        <taxon>Streptomycetaceae</taxon>
        <taxon>Streptomyces</taxon>
    </lineage>
</organism>
<evidence type="ECO:0000256" key="3">
    <source>
        <dbReference type="SAM" id="SignalP"/>
    </source>
</evidence>
<evidence type="ECO:0000313" key="5">
    <source>
        <dbReference type="Proteomes" id="UP001589716"/>
    </source>
</evidence>
<evidence type="ECO:0000256" key="2">
    <source>
        <dbReference type="SAM" id="Phobius"/>
    </source>
</evidence>
<evidence type="ECO:0000256" key="1">
    <source>
        <dbReference type="SAM" id="MobiDB-lite"/>
    </source>
</evidence>
<keyword evidence="2" id="KW-0812">Transmembrane</keyword>
<evidence type="ECO:0008006" key="6">
    <source>
        <dbReference type="Google" id="ProtNLM"/>
    </source>
</evidence>
<proteinExistence type="predicted"/>
<feature type="region of interest" description="Disordered" evidence="1">
    <location>
        <begin position="323"/>
        <end position="345"/>
    </location>
</feature>
<dbReference type="EMBL" id="JBHMCT010000001">
    <property type="protein sequence ID" value="MFB9552588.1"/>
    <property type="molecule type" value="Genomic_DNA"/>
</dbReference>
<name>A0ABV5QGE7_9ACTN</name>
<comment type="caution">
    <text evidence="4">The sequence shown here is derived from an EMBL/GenBank/DDBJ whole genome shotgun (WGS) entry which is preliminary data.</text>
</comment>
<evidence type="ECO:0000313" key="4">
    <source>
        <dbReference type="EMBL" id="MFB9552588.1"/>
    </source>
</evidence>
<sequence>MSAAGIALMLGGAGILLTASPALAAEVAYRTECVPPAISGMPPVQGTTEVRITAPAEARVGDEVEVVWKTVEAASKNPDVLDLEKDTVKPTGVIRLGGTASGTLAVEGPRQNPPIPKNSPMVLPDMKGKLKLEKAGEITLTPDTYTINVSKPMSTNTKCSPEETVAVAATIKVTDGGTTTSGGTTASGGTTTSGGTTASGGTTTSGGTTASGGTTTTGGGSSSGGSSSGGSASGGSSSGGSASGGGGGQTDFRGTEVAVAFACQAPGPASIDSKVTIDARKNGGAYDLTVRTAKGVMNSPAALPAGALKPSMDVRLGGADSGSVKVTGPGNPAPLEAGKPVDLPDMKGTYRPGATGKSTLSPGRLTITVSLGGSPIVIPCEVKGSVRASLTLDTSKQEGGASGGTSGSTTSGGGSTTASGGSGGGLADTGAADDGALRALALVAGTAILLGGAVFTFTPWGRLRRGTR</sequence>
<accession>A0ABV5QGE7</accession>
<dbReference type="Proteomes" id="UP001589716">
    <property type="component" value="Unassembled WGS sequence"/>
</dbReference>
<feature type="signal peptide" evidence="3">
    <location>
        <begin position="1"/>
        <end position="24"/>
    </location>
</feature>
<feature type="compositionally biased region" description="Low complexity" evidence="1">
    <location>
        <begin position="176"/>
        <end position="214"/>
    </location>
</feature>
<feature type="compositionally biased region" description="Gly residues" evidence="1">
    <location>
        <begin position="400"/>
        <end position="425"/>
    </location>
</feature>